<comment type="caution">
    <text evidence="9">The sequence shown here is derived from an EMBL/GenBank/DDBJ whole genome shotgun (WGS) entry which is preliminary data.</text>
</comment>
<dbReference type="Pfam" id="PF20520">
    <property type="entry name" value="Ac45-VOA1_TM"/>
    <property type="match status" value="1"/>
</dbReference>
<accession>A0ABQ7SGX2</accession>
<reference evidence="9 10" key="1">
    <citation type="journal article" date="2022" name="Gigascience">
        <title>A chromosome-level genome assembly and annotation of the desert horned lizard, Phrynosoma platyrhinos, provides insight into chromosomal rearrangements among reptiles.</title>
        <authorList>
            <person name="Koochekian N."/>
            <person name="Ascanio A."/>
            <person name="Farleigh K."/>
            <person name="Card D.C."/>
            <person name="Schield D.R."/>
            <person name="Castoe T.A."/>
            <person name="Jezkova T."/>
        </authorList>
    </citation>
    <scope>NUCLEOTIDE SEQUENCE [LARGE SCALE GENOMIC DNA]</scope>
    <source>
        <strain evidence="9">NK-2021</strain>
    </source>
</reference>
<proteinExistence type="inferred from homology"/>
<keyword evidence="3 6" id="KW-0812">Transmembrane</keyword>
<evidence type="ECO:0000313" key="9">
    <source>
        <dbReference type="EMBL" id="KAH0616557.1"/>
    </source>
</evidence>
<dbReference type="InterPro" id="IPR046755">
    <property type="entry name" value="VAS1_LD"/>
</dbReference>
<dbReference type="InterPro" id="IPR046756">
    <property type="entry name" value="VAS1/VOA1_TM"/>
</dbReference>
<keyword evidence="10" id="KW-1185">Reference proteome</keyword>
<evidence type="ECO:0000313" key="10">
    <source>
        <dbReference type="Proteomes" id="UP000826234"/>
    </source>
</evidence>
<protein>
    <recommendedName>
        <fullName evidence="11">V-type proton ATPase subunit S1</fullName>
    </recommendedName>
</protein>
<comment type="subcellular location">
    <subcellularLocation>
        <location evidence="1">Membrane</location>
        <topology evidence="1">Single-pass membrane protein</topology>
    </subcellularLocation>
</comment>
<dbReference type="InterPro" id="IPR008388">
    <property type="entry name" value="Ac45_acc_su"/>
</dbReference>
<dbReference type="Proteomes" id="UP000826234">
    <property type="component" value="Unassembled WGS sequence"/>
</dbReference>
<name>A0ABQ7SGX2_PHRPL</name>
<dbReference type="EMBL" id="JAIPUX010005290">
    <property type="protein sequence ID" value="KAH0616557.1"/>
    <property type="molecule type" value="Genomic_DNA"/>
</dbReference>
<feature type="transmembrane region" description="Helical" evidence="6">
    <location>
        <begin position="202"/>
        <end position="222"/>
    </location>
</feature>
<keyword evidence="5 6" id="KW-0472">Membrane</keyword>
<evidence type="ECO:0000256" key="6">
    <source>
        <dbReference type="SAM" id="Phobius"/>
    </source>
</evidence>
<feature type="domain" description="V-type proton ATPase subunit S1 luminal" evidence="7">
    <location>
        <begin position="37"/>
        <end position="182"/>
    </location>
</feature>
<evidence type="ECO:0000256" key="5">
    <source>
        <dbReference type="ARBA" id="ARBA00023136"/>
    </source>
</evidence>
<dbReference type="Gene3D" id="2.40.160.110">
    <property type="match status" value="1"/>
</dbReference>
<comment type="similarity">
    <text evidence="2">Belongs to the vacuolar ATPase subunit S1 family.</text>
</comment>
<organism evidence="9 10">
    <name type="scientific">Phrynosoma platyrhinos</name>
    <name type="common">Desert horned lizard</name>
    <dbReference type="NCBI Taxonomy" id="52577"/>
    <lineage>
        <taxon>Eukaryota</taxon>
        <taxon>Metazoa</taxon>
        <taxon>Chordata</taxon>
        <taxon>Craniata</taxon>
        <taxon>Vertebrata</taxon>
        <taxon>Euteleostomi</taxon>
        <taxon>Lepidosauria</taxon>
        <taxon>Squamata</taxon>
        <taxon>Bifurcata</taxon>
        <taxon>Unidentata</taxon>
        <taxon>Episquamata</taxon>
        <taxon>Toxicofera</taxon>
        <taxon>Iguania</taxon>
        <taxon>Phrynosomatidae</taxon>
        <taxon>Phrynosomatinae</taxon>
        <taxon>Phrynosoma</taxon>
    </lineage>
</organism>
<evidence type="ECO:0000259" key="8">
    <source>
        <dbReference type="Pfam" id="PF20520"/>
    </source>
</evidence>
<evidence type="ECO:0008006" key="11">
    <source>
        <dbReference type="Google" id="ProtNLM"/>
    </source>
</evidence>
<dbReference type="Pfam" id="PF05827">
    <property type="entry name" value="VAS1_LD"/>
    <property type="match status" value="1"/>
</dbReference>
<evidence type="ECO:0000256" key="2">
    <source>
        <dbReference type="ARBA" id="ARBA00009037"/>
    </source>
</evidence>
<sequence>MKLDLAWHNRRQLMSAENQETDLYRPLNVTNDVNGTTCILFYATNFSLTINQLYLNLTDLTFMHQHVDTSLSNCSDSSAVLSLKYINPMNSTIKSLEIRFLMTNKFYKGSARNWFTLDFVHIQQDNRSLAKFNVTDISGPAEYSFHCQLVGTGYHQGITLIPDGDEAGDWHIDISEFQIQAFNVENNKFAYASDCTTFFTPAIWMGLVTSLVLLLILTYGIHMITNLTTNSRFDDPKGPALSVPQTE</sequence>
<gene>
    <name evidence="9" type="ORF">JD844_027753</name>
</gene>
<evidence type="ECO:0000256" key="1">
    <source>
        <dbReference type="ARBA" id="ARBA00004167"/>
    </source>
</evidence>
<keyword evidence="4 6" id="KW-1133">Transmembrane helix</keyword>
<evidence type="ECO:0000256" key="3">
    <source>
        <dbReference type="ARBA" id="ARBA00022692"/>
    </source>
</evidence>
<evidence type="ECO:0000259" key="7">
    <source>
        <dbReference type="Pfam" id="PF05827"/>
    </source>
</evidence>
<dbReference type="PANTHER" id="PTHR12471:SF6">
    <property type="entry name" value="ATPASE H+ TRANSPORTING ACCESSORY PROTEIN 1"/>
    <property type="match status" value="1"/>
</dbReference>
<dbReference type="PANTHER" id="PTHR12471">
    <property type="entry name" value="VACUOLAR ATP SYNTHASE SUBUNIT S1"/>
    <property type="match status" value="1"/>
</dbReference>
<feature type="domain" description="V-type proton ATPase subunit S1/VOA1 transmembrane" evidence="8">
    <location>
        <begin position="197"/>
        <end position="235"/>
    </location>
</feature>
<evidence type="ECO:0000256" key="4">
    <source>
        <dbReference type="ARBA" id="ARBA00022989"/>
    </source>
</evidence>